<comment type="cofactor">
    <cofactor evidence="1">
        <name>Zn(2+)</name>
        <dbReference type="ChEBI" id="CHEBI:29105"/>
    </cofactor>
</comment>
<comment type="caution">
    <text evidence="21">The sequence shown here is derived from an EMBL/GenBank/DDBJ whole genome shotgun (WGS) entry which is preliminary data.</text>
</comment>
<dbReference type="SUPFAM" id="SSF52540">
    <property type="entry name" value="P-loop containing nucleoside triphosphate hydrolases"/>
    <property type="match status" value="1"/>
</dbReference>
<dbReference type="GO" id="GO:0007004">
    <property type="term" value="P:telomere maintenance via telomerase"/>
    <property type="evidence" value="ECO:0007669"/>
    <property type="project" value="TreeGrafter"/>
</dbReference>
<evidence type="ECO:0000256" key="4">
    <source>
        <dbReference type="ARBA" id="ARBA00009439"/>
    </source>
</evidence>
<keyword evidence="8" id="KW-0547">Nucleotide-binding</keyword>
<name>A0AAV9XT72_9CRYT</name>
<keyword evidence="9" id="KW-0227">DNA damage</keyword>
<comment type="catalytic activity">
    <reaction evidence="18">
        <text>ATP + H2O = ADP + phosphate + H(+)</text>
        <dbReference type="Rhea" id="RHEA:13065"/>
        <dbReference type="ChEBI" id="CHEBI:15377"/>
        <dbReference type="ChEBI" id="CHEBI:15378"/>
        <dbReference type="ChEBI" id="CHEBI:30616"/>
        <dbReference type="ChEBI" id="CHEBI:43474"/>
        <dbReference type="ChEBI" id="CHEBI:456216"/>
    </reaction>
</comment>
<dbReference type="AlphaFoldDB" id="A0AAV9XT72"/>
<organism evidence="21 22">
    <name type="scientific">Cryptosporidium xiaoi</name>
    <dbReference type="NCBI Taxonomy" id="659607"/>
    <lineage>
        <taxon>Eukaryota</taxon>
        <taxon>Sar</taxon>
        <taxon>Alveolata</taxon>
        <taxon>Apicomplexa</taxon>
        <taxon>Conoidasida</taxon>
        <taxon>Coccidia</taxon>
        <taxon>Eucoccidiorida</taxon>
        <taxon>Eimeriorina</taxon>
        <taxon>Cryptosporidiidae</taxon>
        <taxon>Cryptosporidium</taxon>
    </lineage>
</organism>
<dbReference type="PANTHER" id="PTHR18867">
    <property type="entry name" value="RAD50"/>
    <property type="match status" value="1"/>
</dbReference>
<keyword evidence="12" id="KW-0067">ATP-binding</keyword>
<protein>
    <recommendedName>
        <fullName evidence="5">DNA repair protein RAD50</fullName>
    </recommendedName>
</protein>
<feature type="domain" description="Rad50/SbcC-type AAA" evidence="20">
    <location>
        <begin position="6"/>
        <end position="299"/>
    </location>
</feature>
<comment type="subcellular location">
    <subcellularLocation>
        <location evidence="3">Chromosome</location>
    </subcellularLocation>
    <subcellularLocation>
        <location evidence="2">Nucleus</location>
    </subcellularLocation>
</comment>
<keyword evidence="11" id="KW-0862">Zinc</keyword>
<evidence type="ECO:0000256" key="2">
    <source>
        <dbReference type="ARBA" id="ARBA00004123"/>
    </source>
</evidence>
<keyword evidence="13" id="KW-0460">Magnesium</keyword>
<evidence type="ECO:0000256" key="13">
    <source>
        <dbReference type="ARBA" id="ARBA00022842"/>
    </source>
</evidence>
<evidence type="ECO:0000256" key="9">
    <source>
        <dbReference type="ARBA" id="ARBA00022763"/>
    </source>
</evidence>
<accession>A0AAV9XT72</accession>
<dbReference type="GO" id="GO:0006302">
    <property type="term" value="P:double-strand break repair"/>
    <property type="evidence" value="ECO:0007669"/>
    <property type="project" value="InterPro"/>
</dbReference>
<dbReference type="GO" id="GO:0043047">
    <property type="term" value="F:single-stranded telomeric DNA binding"/>
    <property type="evidence" value="ECO:0007669"/>
    <property type="project" value="TreeGrafter"/>
</dbReference>
<dbReference type="PANTHER" id="PTHR18867:SF12">
    <property type="entry name" value="DNA REPAIR PROTEIN RAD50"/>
    <property type="match status" value="1"/>
</dbReference>
<dbReference type="GO" id="GO:0070192">
    <property type="term" value="P:chromosome organization involved in meiotic cell cycle"/>
    <property type="evidence" value="ECO:0007669"/>
    <property type="project" value="TreeGrafter"/>
</dbReference>
<evidence type="ECO:0000256" key="6">
    <source>
        <dbReference type="ARBA" id="ARBA00022454"/>
    </source>
</evidence>
<dbReference type="GO" id="GO:0046872">
    <property type="term" value="F:metal ion binding"/>
    <property type="evidence" value="ECO:0007669"/>
    <property type="project" value="UniProtKB-KW"/>
</dbReference>
<dbReference type="Pfam" id="PF13476">
    <property type="entry name" value="AAA_23"/>
    <property type="match status" value="1"/>
</dbReference>
<keyword evidence="16" id="KW-0539">Nucleus</keyword>
<dbReference type="GO" id="GO:0003691">
    <property type="term" value="F:double-stranded telomeric DNA binding"/>
    <property type="evidence" value="ECO:0007669"/>
    <property type="project" value="TreeGrafter"/>
</dbReference>
<evidence type="ECO:0000256" key="10">
    <source>
        <dbReference type="ARBA" id="ARBA00022801"/>
    </source>
</evidence>
<keyword evidence="17" id="KW-0469">Meiosis</keyword>
<dbReference type="InterPro" id="IPR027417">
    <property type="entry name" value="P-loop_NTPase"/>
</dbReference>
<keyword evidence="6" id="KW-0158">Chromosome</keyword>
<evidence type="ECO:0000256" key="11">
    <source>
        <dbReference type="ARBA" id="ARBA00022833"/>
    </source>
</evidence>
<evidence type="ECO:0000256" key="19">
    <source>
        <dbReference type="SAM" id="Coils"/>
    </source>
</evidence>
<evidence type="ECO:0000256" key="1">
    <source>
        <dbReference type="ARBA" id="ARBA00001947"/>
    </source>
</evidence>
<keyword evidence="15" id="KW-0234">DNA repair</keyword>
<evidence type="ECO:0000256" key="18">
    <source>
        <dbReference type="ARBA" id="ARBA00049360"/>
    </source>
</evidence>
<evidence type="ECO:0000256" key="15">
    <source>
        <dbReference type="ARBA" id="ARBA00023204"/>
    </source>
</evidence>
<dbReference type="GO" id="GO:0051880">
    <property type="term" value="F:G-quadruplex DNA binding"/>
    <property type="evidence" value="ECO:0007669"/>
    <property type="project" value="TreeGrafter"/>
</dbReference>
<proteinExistence type="inferred from homology"/>
<dbReference type="FunFam" id="3.40.50.300:FF:000593">
    <property type="entry name" value="DNA repair protein RAD50"/>
    <property type="match status" value="1"/>
</dbReference>
<evidence type="ECO:0000256" key="8">
    <source>
        <dbReference type="ARBA" id="ARBA00022741"/>
    </source>
</evidence>
<sequence length="1062" mass="123928">MSTLEKLIISGIRSFSPERREGIIFESPITLITGQNGSGKTTIIECLKASITGELPPNSKSGQYFVHDPKLSDTPEVRGQIRLIFRDYQYEKRIQVVRSFQLSHIKNKKTSASSSNDIKPQFKVIESILQTKDDETGEITSISHKCADINSQVPILFGVSDSVIENVLFCHQEDSNWPLQEMSKVKKKFDDLFGSTRYTKALEAINKIKSDYTKKIKEIILLNDGISQKITFLENILLKKSECLKRKENISNEIEKNNSRLKLLQDDIKEKEKIKEKLGKLFTELEMESKLLDSYSKDINEIEAEINVFNLNVELGDEIDIDEKINYEKDKSTLLGEKLITIQNEIQNQLQNINMNNKSSEFKTKLDRVSEKIREINEYSTLLKDFVQELQILLSSKLENFPSLDWNKYIERITRMRFDELKFERLENLESELKLTISEKNSLIENLNRKREIQREIQREIDQISSKLSDKENIESEMNRISSLSQFHDDKDIQIFDILDYKLNVNSTLNNICSVRFSSLYNSTYELGAINGEITILQRFRTVEEKLSGFEFDNDTNSLEQMISIRKEKYNNKKMETLSKWKKMDNLDFFDSSELKDSNVYNLRVKHKLLEEKLSGFPSDLKEKKDGLKSKLNNNDREILVFESNISTNEKKYQKLTNLIQKETIEKKTLESEFYRKKNHLLSSITSLNKDLEYLFTNRREFSLSTSSEKNEDFLDLLKHNQTTENETRNELENSKNLIDTLVKMKSLQRKRESSKNSENKIHSIKTEISHFLNYQEKTENEKNNVEKMKEGYKLFKLEINSIQNEIDSIKCELSRLRGENRVNDDWLEKCESDSKGYSDLEKLKIEYSNGVFEYNLMVSYIRDLEKYSLSLQKALMKFHVDKMIEINRTIKELWHITYRGHDIEYIAIRSDVEEEDRIGFGSGDHSSKASLPTKSFNYRVVMVQNGVELDMKGKCSAGQKVLACIIIRLALAESFCLNCGILTLDEPTTNLDQLNIEGLAEALSYLIKFRKLQKNFQLIIITHDERFVRILAQAQQCDHFYQVSKDDNGYSTIRQVDFHGY</sequence>
<dbReference type="GO" id="GO:0016887">
    <property type="term" value="F:ATP hydrolysis activity"/>
    <property type="evidence" value="ECO:0007669"/>
    <property type="project" value="InterPro"/>
</dbReference>
<evidence type="ECO:0000256" key="14">
    <source>
        <dbReference type="ARBA" id="ARBA00023054"/>
    </source>
</evidence>
<evidence type="ECO:0000313" key="21">
    <source>
        <dbReference type="EMBL" id="KAK6587822.1"/>
    </source>
</evidence>
<feature type="coiled-coil region" evidence="19">
    <location>
        <begin position="426"/>
        <end position="460"/>
    </location>
</feature>
<reference evidence="21 22" key="1">
    <citation type="submission" date="2023-10" db="EMBL/GenBank/DDBJ databases">
        <title>Comparative genomics analysis reveals potential genetic determinants of host preference in Cryptosporidium xiaoi.</title>
        <authorList>
            <person name="Xiao L."/>
            <person name="Li J."/>
        </authorList>
    </citation>
    <scope>NUCLEOTIDE SEQUENCE [LARGE SCALE GENOMIC DNA]</scope>
    <source>
        <strain evidence="21 22">52996</strain>
    </source>
</reference>
<evidence type="ECO:0000256" key="17">
    <source>
        <dbReference type="ARBA" id="ARBA00023254"/>
    </source>
</evidence>
<keyword evidence="14 19" id="KW-0175">Coiled coil</keyword>
<dbReference type="GO" id="GO:0030870">
    <property type="term" value="C:Mre11 complex"/>
    <property type="evidence" value="ECO:0007669"/>
    <property type="project" value="TreeGrafter"/>
</dbReference>
<dbReference type="Gene3D" id="3.40.50.300">
    <property type="entry name" value="P-loop containing nucleotide triphosphate hydrolases"/>
    <property type="match status" value="2"/>
</dbReference>
<comment type="similarity">
    <text evidence="4">Belongs to the SMC family. RAD50 subfamily.</text>
</comment>
<feature type="coiled-coil region" evidence="19">
    <location>
        <begin position="247"/>
        <end position="312"/>
    </location>
</feature>
<feature type="coiled-coil region" evidence="19">
    <location>
        <begin position="793"/>
        <end position="820"/>
    </location>
</feature>
<dbReference type="InterPro" id="IPR038729">
    <property type="entry name" value="Rad50/SbcC_AAA"/>
</dbReference>
<dbReference type="Proteomes" id="UP001311799">
    <property type="component" value="Unassembled WGS sequence"/>
</dbReference>
<evidence type="ECO:0000256" key="3">
    <source>
        <dbReference type="ARBA" id="ARBA00004286"/>
    </source>
</evidence>
<dbReference type="GO" id="GO:0005524">
    <property type="term" value="F:ATP binding"/>
    <property type="evidence" value="ECO:0007669"/>
    <property type="project" value="UniProtKB-KW"/>
</dbReference>
<evidence type="ECO:0000256" key="7">
    <source>
        <dbReference type="ARBA" id="ARBA00022723"/>
    </source>
</evidence>
<gene>
    <name evidence="21" type="ORF">RS030_81361</name>
</gene>
<evidence type="ECO:0000256" key="12">
    <source>
        <dbReference type="ARBA" id="ARBA00022840"/>
    </source>
</evidence>
<dbReference type="EMBL" id="JAWDEY010000036">
    <property type="protein sequence ID" value="KAK6587822.1"/>
    <property type="molecule type" value="Genomic_DNA"/>
</dbReference>
<dbReference type="GO" id="GO:0000794">
    <property type="term" value="C:condensed nuclear chromosome"/>
    <property type="evidence" value="ECO:0007669"/>
    <property type="project" value="TreeGrafter"/>
</dbReference>
<dbReference type="GO" id="GO:0000722">
    <property type="term" value="P:telomere maintenance via recombination"/>
    <property type="evidence" value="ECO:0007669"/>
    <property type="project" value="TreeGrafter"/>
</dbReference>
<evidence type="ECO:0000313" key="22">
    <source>
        <dbReference type="Proteomes" id="UP001311799"/>
    </source>
</evidence>
<evidence type="ECO:0000256" key="16">
    <source>
        <dbReference type="ARBA" id="ARBA00023242"/>
    </source>
</evidence>
<keyword evidence="22" id="KW-1185">Reference proteome</keyword>
<keyword evidence="10" id="KW-0378">Hydrolase</keyword>
<evidence type="ECO:0000259" key="20">
    <source>
        <dbReference type="Pfam" id="PF13476"/>
    </source>
</evidence>
<evidence type="ECO:0000256" key="5">
    <source>
        <dbReference type="ARBA" id="ARBA00017893"/>
    </source>
</evidence>
<keyword evidence="7" id="KW-0479">Metal-binding</keyword>